<evidence type="ECO:0000313" key="2">
    <source>
        <dbReference type="EMBL" id="TRX45348.1"/>
    </source>
</evidence>
<dbReference type="RefSeq" id="WP_144015125.1">
    <property type="nucleotide sequence ID" value="NZ_VKDI01000041.1"/>
</dbReference>
<organism evidence="2 3">
    <name type="scientific">Corynebacterium guaraldiae</name>
    <dbReference type="NCBI Taxonomy" id="3051103"/>
    <lineage>
        <taxon>Bacteria</taxon>
        <taxon>Bacillati</taxon>
        <taxon>Actinomycetota</taxon>
        <taxon>Actinomycetes</taxon>
        <taxon>Mycobacteriales</taxon>
        <taxon>Corynebacteriaceae</taxon>
        <taxon>Corynebacterium</taxon>
    </lineage>
</organism>
<proteinExistence type="predicted"/>
<evidence type="ECO:0000313" key="3">
    <source>
        <dbReference type="Proteomes" id="UP000316859"/>
    </source>
</evidence>
<name>A0ABY3CX88_9CORY</name>
<evidence type="ECO:0008006" key="4">
    <source>
        <dbReference type="Google" id="ProtNLM"/>
    </source>
</evidence>
<comment type="caution">
    <text evidence="2">The sequence shown here is derived from an EMBL/GenBank/DDBJ whole genome shotgun (WGS) entry which is preliminary data.</text>
</comment>
<keyword evidence="3" id="KW-1185">Reference proteome</keyword>
<accession>A0ABY3CX88</accession>
<gene>
    <name evidence="2" type="ORF">FNY88_12325</name>
</gene>
<evidence type="ECO:0000256" key="1">
    <source>
        <dbReference type="SAM" id="MobiDB-lite"/>
    </source>
</evidence>
<protein>
    <recommendedName>
        <fullName evidence="4">DUF559 domain-containing protein</fullName>
    </recommendedName>
</protein>
<feature type="compositionally biased region" description="Basic residues" evidence="1">
    <location>
        <begin position="1"/>
        <end position="21"/>
    </location>
</feature>
<sequence length="180" mass="20738">MNRRSRKRHPAVRSLSKHRGALPRDREAQQRAIDAADALVDAALEAGFALDGHEQPSKSPINVGSPFMGCALVTIIGEEVKLTVTIGEQLKRVPHELTDQEKADKERRGYSWTRRYDYIRTDMTFFRIKDGYPVKKFLETECKPLIDHVPGLIAFVQRQEVEARERREAAERWARERAEQ</sequence>
<reference evidence="2 3" key="1">
    <citation type="submission" date="2019-07" db="EMBL/GenBank/DDBJ databases">
        <title>Draft genome of C. aurimucosum strain 2299.</title>
        <authorList>
            <person name="Pacheco L.G.C."/>
            <person name="Aguiar E.R.G.R."/>
            <person name="Santos C.S."/>
            <person name="Rocha D.J.P.G."/>
            <person name="Sant'Anna L.O."/>
            <person name="Mattos-Guaraldi A.L."/>
            <person name="Santos L.S."/>
        </authorList>
    </citation>
    <scope>NUCLEOTIDE SEQUENCE [LARGE SCALE GENOMIC DNA]</scope>
    <source>
        <strain evidence="2 3">2299</strain>
    </source>
</reference>
<feature type="region of interest" description="Disordered" evidence="1">
    <location>
        <begin position="1"/>
        <end position="28"/>
    </location>
</feature>
<dbReference type="Proteomes" id="UP000316859">
    <property type="component" value="Unassembled WGS sequence"/>
</dbReference>
<dbReference type="EMBL" id="VKDI01000041">
    <property type="protein sequence ID" value="TRX45348.1"/>
    <property type="molecule type" value="Genomic_DNA"/>
</dbReference>